<reference evidence="2" key="1">
    <citation type="submission" date="2020-01" db="EMBL/GenBank/DDBJ databases">
        <authorList>
            <consortium name="DOE Joint Genome Institute"/>
            <person name="Haridas S."/>
            <person name="Albert R."/>
            <person name="Binder M."/>
            <person name="Bloem J."/>
            <person name="Labutti K."/>
            <person name="Salamov A."/>
            <person name="Andreopoulos B."/>
            <person name="Baker S.E."/>
            <person name="Barry K."/>
            <person name="Bills G."/>
            <person name="Bluhm B.H."/>
            <person name="Cannon C."/>
            <person name="Castanera R."/>
            <person name="Culley D.E."/>
            <person name="Daum C."/>
            <person name="Ezra D."/>
            <person name="Gonzalez J.B."/>
            <person name="Henrissat B."/>
            <person name="Kuo A."/>
            <person name="Liang C."/>
            <person name="Lipzen A."/>
            <person name="Lutzoni F."/>
            <person name="Magnuson J."/>
            <person name="Mondo S."/>
            <person name="Nolan M."/>
            <person name="Ohm R."/>
            <person name="Pangilinan J."/>
            <person name="Park H.-J."/>
            <person name="Ramirez L."/>
            <person name="Alfaro M."/>
            <person name="Sun H."/>
            <person name="Tritt A."/>
            <person name="Yoshinaga Y."/>
            <person name="Zwiers L.-H."/>
            <person name="Turgeon B.G."/>
            <person name="Goodwin S.B."/>
            <person name="Spatafora J.W."/>
            <person name="Crous P.W."/>
            <person name="Grigoriev I.V."/>
        </authorList>
    </citation>
    <scope>NUCLEOTIDE SEQUENCE</scope>
    <source>
        <strain evidence="2">CBS 342.82</strain>
    </source>
</reference>
<accession>A0A6J3M5T0</accession>
<organism evidence="2">
    <name type="scientific">Dissoconium aciculare CBS 342.82</name>
    <dbReference type="NCBI Taxonomy" id="1314786"/>
    <lineage>
        <taxon>Eukaryota</taxon>
        <taxon>Fungi</taxon>
        <taxon>Dikarya</taxon>
        <taxon>Ascomycota</taxon>
        <taxon>Pezizomycotina</taxon>
        <taxon>Dothideomycetes</taxon>
        <taxon>Dothideomycetidae</taxon>
        <taxon>Mycosphaerellales</taxon>
        <taxon>Dissoconiaceae</taxon>
        <taxon>Dissoconium</taxon>
    </lineage>
</organism>
<dbReference type="Proteomes" id="UP000504637">
    <property type="component" value="Unplaced"/>
</dbReference>
<dbReference type="GeneID" id="54357646"/>
<reference evidence="2" key="2">
    <citation type="submission" date="2020-04" db="EMBL/GenBank/DDBJ databases">
        <authorList>
            <consortium name="NCBI Genome Project"/>
        </authorList>
    </citation>
    <scope>NUCLEOTIDE SEQUENCE</scope>
    <source>
        <strain evidence="2">CBS 342.82</strain>
    </source>
</reference>
<dbReference type="RefSeq" id="XP_033459238.1">
    <property type="nucleotide sequence ID" value="XM_033599847.1"/>
</dbReference>
<protein>
    <submittedName>
        <fullName evidence="2">Uncharacterized protein</fullName>
    </submittedName>
</protein>
<reference evidence="2" key="3">
    <citation type="submission" date="2025-08" db="UniProtKB">
        <authorList>
            <consortium name="RefSeq"/>
        </authorList>
    </citation>
    <scope>IDENTIFICATION</scope>
    <source>
        <strain evidence="2">CBS 342.82</strain>
    </source>
</reference>
<gene>
    <name evidence="2" type="ORF">K489DRAFT_235670</name>
</gene>
<proteinExistence type="predicted"/>
<dbReference type="AlphaFoldDB" id="A0A6J3M5T0"/>
<keyword evidence="1" id="KW-1185">Reference proteome</keyword>
<evidence type="ECO:0000313" key="1">
    <source>
        <dbReference type="Proteomes" id="UP000504637"/>
    </source>
</evidence>
<name>A0A6J3M5T0_9PEZI</name>
<sequence length="99" mass="10920">MLSRARKVKPTTGIVSLRRVAIWRAGACSASILIGPSASLMRSHSAAPSTCLRTHLIDQSNGQDHGIVCRRFKVLLSRTSPCHRRAAHKAYLQMRNSQI</sequence>
<evidence type="ECO:0000313" key="2">
    <source>
        <dbReference type="RefSeq" id="XP_033459238.1"/>
    </source>
</evidence>